<feature type="domain" description="Laminin G" evidence="14">
    <location>
        <begin position="2146"/>
        <end position="2348"/>
    </location>
</feature>
<keyword evidence="11 12" id="KW-0424">Laminin EGF-like domain</keyword>
<dbReference type="Pfam" id="PF06009">
    <property type="entry name" value="Laminin_II"/>
    <property type="match status" value="1"/>
</dbReference>
<keyword evidence="19" id="KW-1185">Reference proteome</keyword>
<protein>
    <recommendedName>
        <fullName evidence="20">Laminin subunit alpha 3</fullName>
    </recommendedName>
</protein>
<feature type="domain" description="Laminin EGF-like" evidence="15">
    <location>
        <begin position="1119"/>
        <end position="1164"/>
    </location>
</feature>
<feature type="disulfide bond" evidence="12">
    <location>
        <begin position="420"/>
        <end position="432"/>
    </location>
</feature>
<dbReference type="PANTHER" id="PTHR10574">
    <property type="entry name" value="NETRIN/LAMININ-RELATED"/>
    <property type="match status" value="1"/>
</dbReference>
<feature type="domain" description="Laminin EGF-like" evidence="15">
    <location>
        <begin position="515"/>
        <end position="567"/>
    </location>
</feature>
<keyword evidence="4" id="KW-0732">Signal</keyword>
<evidence type="ECO:0000259" key="14">
    <source>
        <dbReference type="PROSITE" id="PS50025"/>
    </source>
</evidence>
<evidence type="ECO:0000256" key="13">
    <source>
        <dbReference type="SAM" id="Coils"/>
    </source>
</evidence>
<feature type="domain" description="Laminin G" evidence="14">
    <location>
        <begin position="2589"/>
        <end position="2757"/>
    </location>
</feature>
<evidence type="ECO:0008006" key="20">
    <source>
        <dbReference type="Google" id="ProtNLM"/>
    </source>
</evidence>
<dbReference type="InterPro" id="IPR008211">
    <property type="entry name" value="Laminin_N"/>
</dbReference>
<feature type="domain" description="Laminin EGF-like" evidence="15">
    <location>
        <begin position="1258"/>
        <end position="1308"/>
    </location>
</feature>
<dbReference type="PROSITE" id="PS01248">
    <property type="entry name" value="EGF_LAM_1"/>
    <property type="match status" value="5"/>
</dbReference>
<dbReference type="InterPro" id="IPR010307">
    <property type="entry name" value="Laminin_dom_II"/>
</dbReference>
<dbReference type="Pfam" id="PF02210">
    <property type="entry name" value="Laminin_G_2"/>
    <property type="match status" value="3"/>
</dbReference>
<keyword evidence="9 12" id="KW-1015">Disulfide bond</keyword>
<reference evidence="18" key="2">
    <citation type="submission" date="2025-09" db="UniProtKB">
        <authorList>
            <consortium name="Ensembl"/>
        </authorList>
    </citation>
    <scope>IDENTIFICATION</scope>
</reference>
<dbReference type="GO" id="GO:0045995">
    <property type="term" value="P:regulation of embryonic development"/>
    <property type="evidence" value="ECO:0007669"/>
    <property type="project" value="InterPro"/>
</dbReference>
<dbReference type="PROSITE" id="PS51115">
    <property type="entry name" value="LAMININ_IVA"/>
    <property type="match status" value="1"/>
</dbReference>
<dbReference type="SMART" id="SM00282">
    <property type="entry name" value="LamG"/>
    <property type="match status" value="3"/>
</dbReference>
<evidence type="ECO:0000259" key="17">
    <source>
        <dbReference type="PROSITE" id="PS51117"/>
    </source>
</evidence>
<dbReference type="InterPro" id="IPR002049">
    <property type="entry name" value="LE_dom"/>
</dbReference>
<dbReference type="GO" id="GO:0005102">
    <property type="term" value="F:signaling receptor binding"/>
    <property type="evidence" value="ECO:0007669"/>
    <property type="project" value="InterPro"/>
</dbReference>
<dbReference type="PROSITE" id="PS50027">
    <property type="entry name" value="EGF_LAM_2"/>
    <property type="match status" value="8"/>
</dbReference>
<sequence length="2891" mass="320546">KAHPITNAIDGTESWWQSPPLSMGLNYNEVNVTLDLGQLFHVAYILIKFANSPRPDLWVLERSVDFGKTYTPWQYFAYSRADCLERFGKEANLPVRRDSDVLCTTEYSRILPLENGEIVVSLVNGRPGAKNFTYSSGLQEFTTATNIRLRFLRTNTLLGHLISKAQRDPTVTRRYYYSIKDISIGGRCVCHGHAEVCNPKSSENQYQFQCECQHNTCGETCDRCCPGYNQKQWQPATAGSTNICEPCNCHGHATDCYYDADVDRHRASLNIHGHYEGGGVCINCQHNTAGINCEKCAKGYYRPYGIPVWAPDGCIPCSCNLEHADGCEEGSGRCFCKQNFQGDHCERCADGFYGYPFCVFPSDAVAGDIIGKFSVVFPYFTAFPHPVLQDKCQPLASKGNKNFKIIILQMFPLQMCSSACQCHGAGVLGSDCDGNTGQCRCRTGFGGFSCDTCAAGYFQYPFCQGVNSECDPAGSIGSHFGYCQCLQHVEGPTCSKCKPLYWNLAKENPEGCTECQCDVSGTLSGIAECQQENGQCYCKSNVCGDSCDTCEAGYYALEKKNYFGCQGCRCDVGGSLSPACSQPWGSCQCRAHVVGTTCREPEKNYFFPDLHHMKFEIEDGTTVQGEKIRFGYHPQEFPGFSWRGYAQMSSIQNEVRITLNVEKSNLYLFCIILRYINPGGETLSGRISAWAAQSKDFVFPPSKEPAFITIPGKSSTEPFSLAPGTWTVSIMAEEVLLDYLVLLPSDYYEASLLQIRVTEPCTRPRPDSAEHCLLYQHLPLDRFSCVLGSEAVHFRHGGESRRIPVQQPAPSQPVMAHITGREVNLELTINVPQVGRYVLVFEYANEEDQINTAEVTVHSPGPVTEGRVRIYSCKYSFLCRSVVVDDRNRVAAYDLLADTKIHLKASSSNFLLHKVCIISAEEFTPEYVDPKVQCIAAYRSNSDGRMFHKTNLFCDLIPELFLFLQNQITLSGRVPHLGRYVFVVHFYQPAHPAFSVQVHVNAGHVWSGTFNASFCPHTSGCRVQVVAANQIELDISEAMVSVTVMIPDGRTLVLENILVVPADTYSYTILDKKTVDKSFDFISQCGGNSFYIDPERSSAFCKDSVRSLVAFYNKGALPCDCHSAGATSPTCSPLGGQCACRPNVVGRQCSRCQTGYYGFPFCKLCNCGQRLCDDVTGKCICPPRTVKPKCEVCEKYYFSYHPLAGCKSCNCSEKGIVDVTSPECDKTSGQCRCKPGIKGRRCDQCAPGTYGFPDCVPCRCNRDGTEPDVCDPQTGTCLCKENVEGAACDTCRPGSFYLNPSNPRGCTPCFCFGATSSCRSTDRRRTKFVDMRNWRLEAVDEHMDIPVTFNPVSNSVVADVQELPASVQNLYWRAPSTYLGEKLSSYGGFLSYQVKSFGLPSEGMVLLDKKPDIRLTGQQMEVVYIDPNNPLPDRQYYGRVQLVEGSFRHASSGRLVSREELLTLLSRLDGLHIRALYFTETQRLALGEVGLEAASSEGSGSVAHDVEMCDCPPGYAGDSCQECGIGFYRENKGIFAGRCVPCNCNGNSNRCQDGTGKCIDCQYNTAGEKCEHCKDGYFGDATQGSCRECPCPYTNRFAVGCVANGEEIQCLCKQGYTGARCEHCAPGYFGNPQKYEGFCQKCNCNNNGQLASCDHLTGECFNNEPKDVDPNEDCDACDSCVITLLKDLSTIGDELQLIKSQLQNVHASTHTLEQMRDLETRIKDLKVLLNNYHSVVHNQGSKVDDMLYPDTFKLIMLLEQVAGTNAGGNNLPVGDASEELAEAQRMMTEMRSRNFGQLQAEAEKERTEAQRLLARIKNELQKHHQENRGLIKVVRDALNEYESKITDLREALNDATAQVKQAEGLNRDNTVLLEDIKKQIEETNVQQNGVLDILNSARSSLTQAKSVLGLLQESKEEYESLAAQLDGARKDMNEKVANLSSASKEPLVVRAEEHAKSLQDLAKQLEEIKNSARKDELVGCAVEASSAYDNIIGAIKAAEEAANQAGKAADSALSTNTLKVDLVTAQNNLDGINRDDIDSIITSARSMAEDANSVTNSVLGELVPIEAEVERIKSNYGSTQSASFNKALMEANNSVKNLTNQLPDLFSKIKSINQQLMPISNISENINRIRELIQQARDAANKVAIPMRFNGSSGVEVRPPSNLEDLKGYTSLSLFIQRPKKRSDTQQRANRFVLYLGNKNASKDYIGMAVKDGYLTCVYNLGGGDGEVRVQSLVTQSTTEEAVMDQVTFERIYQYAKLKYIKAATSISPDYESPRSASSGDSDLLLNLDPSSVVFYVGGYPPDFRPPDNLNYPHYEGCIELNSLNERIISLYNFKRTFNLNTTEVQPCRRYKEETDQSYFEGTGYASITIGERVAQQVRYEQAIETTADEGIVFFAANGDQFISVLIRNGHTVLRYKLNSETPEEVEARKVSIVVCALKCQATELFFLLLSETSFNISTPPFRGCMKNVKNPSTASVVFDKTFGVSKKCSDDWKLVRSAAFSKDGTLSLSAANFPFPEDFQVGFAYHNRNVTRKHICQMVLYIYIYIYNFSKAVDSSRSSNSQESNRPIKFGGNNFEGCISNIFIERWSFTENRKGKTTNQTDPYWNVLTFHYRLHFSVDVRTRSSRGLIVFMEESPEDSYMALHISKGRFVFLLGSGEKQVKVRTSTKYNDGQWHTVVFSTDGKNARLVVDGLRAQHRKLATNSAINIKPPVYVGGLPPLKRQNMPMKSFKGCLRNFKINGKAMNAPQQKHGILPCLDVPMDTGIYFFNEGGYITIGKLCNLLMGLDFRIVFTIRPRSSTGVLLHAGSKQDKYLTVYMKGGKVIAAGNSGAGEFQALVTPKKPLSDGQWHTIAGTLDGGHRNITINDKHVSTRRISEVHGAVNLQGCPEK</sequence>
<dbReference type="SMART" id="SM00180">
    <property type="entry name" value="EGF_Lam"/>
    <property type="match status" value="13"/>
</dbReference>
<dbReference type="SMART" id="SM00136">
    <property type="entry name" value="LamNT"/>
    <property type="match status" value="1"/>
</dbReference>
<evidence type="ECO:0000256" key="8">
    <source>
        <dbReference type="ARBA" id="ARBA00023054"/>
    </source>
</evidence>
<feature type="disulfide bond" evidence="12">
    <location>
        <begin position="1121"/>
        <end position="1138"/>
    </location>
</feature>
<dbReference type="FunFam" id="2.60.120.200:FF:000056">
    <property type="entry name" value="Laminin subunit alpha 3"/>
    <property type="match status" value="1"/>
</dbReference>
<feature type="disulfide bond" evidence="12">
    <location>
        <begin position="1258"/>
        <end position="1270"/>
    </location>
</feature>
<evidence type="ECO:0000259" key="15">
    <source>
        <dbReference type="PROSITE" id="PS50027"/>
    </source>
</evidence>
<dbReference type="PROSITE" id="PS51117">
    <property type="entry name" value="LAMININ_NTER"/>
    <property type="match status" value="1"/>
</dbReference>
<feature type="disulfide bond" evidence="12">
    <location>
        <begin position="1561"/>
        <end position="1570"/>
    </location>
</feature>
<dbReference type="InterPro" id="IPR009254">
    <property type="entry name" value="Laminin_aI"/>
</dbReference>
<dbReference type="CDD" id="cd00055">
    <property type="entry name" value="EGF_Lam"/>
    <property type="match status" value="13"/>
</dbReference>
<keyword evidence="7" id="KW-0130">Cell adhesion</keyword>
<feature type="domain" description="Laminin EGF-like" evidence="15">
    <location>
        <begin position="1209"/>
        <end position="1257"/>
    </location>
</feature>
<keyword evidence="10" id="KW-0325">Glycoprotein</keyword>
<evidence type="ECO:0000313" key="19">
    <source>
        <dbReference type="Proteomes" id="UP000694413"/>
    </source>
</evidence>
<dbReference type="GO" id="GO:0005201">
    <property type="term" value="F:extracellular matrix structural constituent"/>
    <property type="evidence" value="ECO:0007669"/>
    <property type="project" value="TreeGrafter"/>
</dbReference>
<dbReference type="InterPro" id="IPR050440">
    <property type="entry name" value="Laminin/Netrin_ECM"/>
</dbReference>
<feature type="domain" description="Laminin EGF-like" evidence="15">
    <location>
        <begin position="1542"/>
        <end position="1588"/>
    </location>
</feature>
<evidence type="ECO:0000256" key="1">
    <source>
        <dbReference type="ARBA" id="ARBA00004302"/>
    </source>
</evidence>
<feature type="disulfide bond" evidence="12">
    <location>
        <begin position="1279"/>
        <end position="1288"/>
    </location>
</feature>
<dbReference type="PROSITE" id="PS50025">
    <property type="entry name" value="LAM_G_DOMAIN"/>
    <property type="match status" value="3"/>
</dbReference>
<name>A0A8D2QDZ2_ZONAL</name>
<dbReference type="SMART" id="SM00181">
    <property type="entry name" value="EGF"/>
    <property type="match status" value="7"/>
</dbReference>
<feature type="domain" description="Laminin EGF-like" evidence="15">
    <location>
        <begin position="420"/>
        <end position="472"/>
    </location>
</feature>
<dbReference type="GO" id="GO:0009887">
    <property type="term" value="P:animal organ morphogenesis"/>
    <property type="evidence" value="ECO:0007669"/>
    <property type="project" value="TreeGrafter"/>
</dbReference>
<evidence type="ECO:0000256" key="2">
    <source>
        <dbReference type="ARBA" id="ARBA00022525"/>
    </source>
</evidence>
<feature type="domain" description="Laminin N-terminal" evidence="17">
    <location>
        <begin position="1"/>
        <end position="187"/>
    </location>
</feature>
<evidence type="ECO:0000256" key="3">
    <source>
        <dbReference type="ARBA" id="ARBA00022530"/>
    </source>
</evidence>
<dbReference type="Gene3D" id="2.10.25.10">
    <property type="entry name" value="Laminin"/>
    <property type="match status" value="11"/>
</dbReference>
<accession>A0A8D2QDZ2</accession>
<feature type="domain" description="Laminin EGF-like" evidence="15">
    <location>
        <begin position="317"/>
        <end position="360"/>
    </location>
</feature>
<dbReference type="GO" id="GO:0030334">
    <property type="term" value="P:regulation of cell migration"/>
    <property type="evidence" value="ECO:0007669"/>
    <property type="project" value="InterPro"/>
</dbReference>
<feature type="disulfide bond" evidence="12">
    <location>
        <begin position="1589"/>
        <end position="1601"/>
    </location>
</feature>
<feature type="disulfide bond" evidence="12">
    <location>
        <begin position="336"/>
        <end position="345"/>
    </location>
</feature>
<dbReference type="GO" id="GO:0030155">
    <property type="term" value="P:regulation of cell adhesion"/>
    <property type="evidence" value="ECO:0007669"/>
    <property type="project" value="InterPro"/>
</dbReference>
<dbReference type="InterPro" id="IPR056863">
    <property type="entry name" value="LMN_ATRN_NET-like_EGF"/>
</dbReference>
<feature type="disulfide bond" evidence="12">
    <location>
        <begin position="538"/>
        <end position="547"/>
    </location>
</feature>
<dbReference type="FunFam" id="2.10.25.10:FF:000090">
    <property type="entry name" value="laminin subunit alpha"/>
    <property type="match status" value="1"/>
</dbReference>
<dbReference type="Pfam" id="PF24973">
    <property type="entry name" value="EGF_LMN_ATRN"/>
    <property type="match status" value="2"/>
</dbReference>
<feature type="disulfide bond" evidence="12">
    <location>
        <begin position="1260"/>
        <end position="1277"/>
    </location>
</feature>
<feature type="coiled-coil region" evidence="13">
    <location>
        <begin position="1911"/>
        <end position="1978"/>
    </location>
</feature>
<dbReference type="SMART" id="SM00281">
    <property type="entry name" value="LamB"/>
    <property type="match status" value="1"/>
</dbReference>
<dbReference type="SUPFAM" id="SSF49899">
    <property type="entry name" value="Concanavalin A-like lectins/glucanases"/>
    <property type="match status" value="4"/>
</dbReference>
<feature type="coiled-coil region" evidence="13">
    <location>
        <begin position="2095"/>
        <end position="2142"/>
    </location>
</feature>
<dbReference type="Pfam" id="PF00053">
    <property type="entry name" value="EGF_laminin"/>
    <property type="match status" value="11"/>
</dbReference>
<keyword evidence="8 13" id="KW-0175">Coiled coil</keyword>
<evidence type="ECO:0000256" key="9">
    <source>
        <dbReference type="ARBA" id="ARBA00023157"/>
    </source>
</evidence>
<dbReference type="PRINTS" id="PR00011">
    <property type="entry name" value="EGFLAMININ"/>
</dbReference>
<dbReference type="InterPro" id="IPR001791">
    <property type="entry name" value="Laminin_G"/>
</dbReference>
<feature type="domain" description="Laminin EGF-like" evidence="15">
    <location>
        <begin position="1589"/>
        <end position="1641"/>
    </location>
</feature>
<dbReference type="FunFam" id="2.10.25.10:FF:000388">
    <property type="entry name" value="Laminin subunit alpha"/>
    <property type="match status" value="1"/>
</dbReference>
<feature type="disulfide bond" evidence="12">
    <location>
        <begin position="1140"/>
        <end position="1149"/>
    </location>
</feature>
<evidence type="ECO:0000259" key="16">
    <source>
        <dbReference type="PROSITE" id="PS51115"/>
    </source>
</evidence>
<organism evidence="18 19">
    <name type="scientific">Zonotrichia albicollis</name>
    <name type="common">White-throated sparrow</name>
    <name type="synonym">Fringilla albicollis</name>
    <dbReference type="NCBI Taxonomy" id="44394"/>
    <lineage>
        <taxon>Eukaryota</taxon>
        <taxon>Metazoa</taxon>
        <taxon>Chordata</taxon>
        <taxon>Craniata</taxon>
        <taxon>Vertebrata</taxon>
        <taxon>Euteleostomi</taxon>
        <taxon>Archelosauria</taxon>
        <taxon>Archosauria</taxon>
        <taxon>Dinosauria</taxon>
        <taxon>Saurischia</taxon>
        <taxon>Theropoda</taxon>
        <taxon>Coelurosauria</taxon>
        <taxon>Aves</taxon>
        <taxon>Neognathae</taxon>
        <taxon>Neoaves</taxon>
        <taxon>Telluraves</taxon>
        <taxon>Australaves</taxon>
        <taxon>Passeriformes</taxon>
        <taxon>Passerellidae</taxon>
        <taxon>Zonotrichia</taxon>
    </lineage>
</organism>
<dbReference type="GO" id="GO:0005604">
    <property type="term" value="C:basement membrane"/>
    <property type="evidence" value="ECO:0007669"/>
    <property type="project" value="UniProtKB-SubCell"/>
</dbReference>
<evidence type="ECO:0000256" key="11">
    <source>
        <dbReference type="ARBA" id="ARBA00023292"/>
    </source>
</evidence>
<dbReference type="InterPro" id="IPR013320">
    <property type="entry name" value="ConA-like_dom_sf"/>
</dbReference>
<comment type="subcellular location">
    <subcellularLocation>
        <location evidence="1">Secreted</location>
        <location evidence="1">Extracellular space</location>
        <location evidence="1">Extracellular matrix</location>
        <location evidence="1">Basement membrane</location>
    </subcellularLocation>
</comment>
<dbReference type="InterPro" id="IPR000742">
    <property type="entry name" value="EGF"/>
</dbReference>
<feature type="domain" description="Laminin G" evidence="14">
    <location>
        <begin position="2764"/>
        <end position="2891"/>
    </location>
</feature>
<evidence type="ECO:0000256" key="10">
    <source>
        <dbReference type="ARBA" id="ARBA00023180"/>
    </source>
</evidence>
<keyword evidence="3" id="KW-0272">Extracellular matrix</keyword>
<dbReference type="FunFam" id="2.10.25.10:FF:000188">
    <property type="entry name" value="Laminin subunit gamma 2"/>
    <property type="match status" value="1"/>
</dbReference>
<reference evidence="18" key="1">
    <citation type="submission" date="2025-08" db="UniProtKB">
        <authorList>
            <consortium name="Ensembl"/>
        </authorList>
    </citation>
    <scope>IDENTIFICATION</scope>
</reference>
<dbReference type="SUPFAM" id="SSF57196">
    <property type="entry name" value="EGF/Laminin"/>
    <property type="match status" value="11"/>
</dbReference>
<dbReference type="Proteomes" id="UP000694413">
    <property type="component" value="Unassembled WGS sequence"/>
</dbReference>
<dbReference type="FunFam" id="2.10.25.10:FF:000083">
    <property type="entry name" value="Laminin subunit alpha"/>
    <property type="match status" value="2"/>
</dbReference>
<comment type="caution">
    <text evidence="12">Lacks conserved residue(s) required for the propagation of feature annotation.</text>
</comment>
<keyword evidence="2" id="KW-0964">Secreted</keyword>
<proteinExistence type="predicted"/>
<evidence type="ECO:0000313" key="18">
    <source>
        <dbReference type="Ensembl" id="ENSZALP00000008874.1"/>
    </source>
</evidence>
<dbReference type="Pfam" id="PF06008">
    <property type="entry name" value="Laminin_I"/>
    <property type="match status" value="1"/>
</dbReference>
<dbReference type="GO" id="GO:0005576">
    <property type="term" value="C:extracellular region"/>
    <property type="evidence" value="ECO:0007669"/>
    <property type="project" value="UniProtKB-ARBA"/>
</dbReference>
<evidence type="ECO:0000256" key="5">
    <source>
        <dbReference type="ARBA" id="ARBA00022737"/>
    </source>
</evidence>
<dbReference type="InterPro" id="IPR000034">
    <property type="entry name" value="Laminin_IV"/>
</dbReference>
<dbReference type="Gene3D" id="2.60.120.260">
    <property type="entry name" value="Galactose-binding domain-like"/>
    <property type="match status" value="1"/>
</dbReference>
<dbReference type="GO" id="GO:0007411">
    <property type="term" value="P:axon guidance"/>
    <property type="evidence" value="ECO:0007669"/>
    <property type="project" value="TreeGrafter"/>
</dbReference>
<feature type="disulfide bond" evidence="12">
    <location>
        <begin position="422"/>
        <end position="439"/>
    </location>
</feature>
<dbReference type="GO" id="GO:0007155">
    <property type="term" value="P:cell adhesion"/>
    <property type="evidence" value="ECO:0007669"/>
    <property type="project" value="UniProtKB-KW"/>
</dbReference>
<dbReference type="FunFam" id="2.10.25.10:FF:000084">
    <property type="entry name" value="Laminin subunit alpha 3"/>
    <property type="match status" value="1"/>
</dbReference>
<feature type="disulfide bond" evidence="12">
    <location>
        <begin position="1612"/>
        <end position="1621"/>
    </location>
</feature>
<dbReference type="FunFam" id="2.10.25.10:FF:000069">
    <property type="entry name" value="Laminin subunit alpha 1"/>
    <property type="match status" value="1"/>
</dbReference>
<dbReference type="Pfam" id="PF00052">
    <property type="entry name" value="Laminin_B"/>
    <property type="match status" value="1"/>
</dbReference>
<feature type="disulfide bond" evidence="12">
    <location>
        <begin position="1233"/>
        <end position="1242"/>
    </location>
</feature>
<evidence type="ECO:0000256" key="7">
    <source>
        <dbReference type="ARBA" id="ARBA00022889"/>
    </source>
</evidence>
<dbReference type="Ensembl" id="ENSZALT00000012470.1">
    <property type="protein sequence ID" value="ENSZALP00000008874.1"/>
    <property type="gene ID" value="ENSZALG00000006885.1"/>
</dbReference>
<keyword evidence="5" id="KW-0677">Repeat</keyword>
<evidence type="ECO:0000256" key="4">
    <source>
        <dbReference type="ARBA" id="ARBA00022729"/>
    </source>
</evidence>
<dbReference type="CDD" id="cd00110">
    <property type="entry name" value="LamG"/>
    <property type="match status" value="4"/>
</dbReference>
<dbReference type="PANTHER" id="PTHR10574:SF285">
    <property type="entry name" value="LAMININ SUBUNIT ALPHA-3"/>
    <property type="match status" value="1"/>
</dbReference>
<dbReference type="FunFam" id="2.60.120.200:FF:000150">
    <property type="entry name" value="Laminin subunit alpha 5"/>
    <property type="match status" value="1"/>
</dbReference>
<dbReference type="Gene3D" id="2.60.120.200">
    <property type="match status" value="4"/>
</dbReference>
<evidence type="ECO:0000256" key="12">
    <source>
        <dbReference type="PROSITE-ProRule" id="PRU00460"/>
    </source>
</evidence>
<feature type="disulfide bond" evidence="12">
    <location>
        <begin position="1119"/>
        <end position="1131"/>
    </location>
</feature>
<keyword evidence="6" id="KW-0084">Basement membrane</keyword>
<dbReference type="GO" id="GO:0009888">
    <property type="term" value="P:tissue development"/>
    <property type="evidence" value="ECO:0007669"/>
    <property type="project" value="TreeGrafter"/>
</dbReference>
<feature type="coiled-coil region" evidence="13">
    <location>
        <begin position="1773"/>
        <end position="1865"/>
    </location>
</feature>
<feature type="disulfide bond" evidence="12">
    <location>
        <begin position="441"/>
        <end position="450"/>
    </location>
</feature>
<dbReference type="Pfam" id="PF00055">
    <property type="entry name" value="Laminin_N"/>
    <property type="match status" value="1"/>
</dbReference>
<evidence type="ECO:0000256" key="6">
    <source>
        <dbReference type="ARBA" id="ARBA00022869"/>
    </source>
</evidence>
<feature type="domain" description="Laminin IV type A" evidence="16">
    <location>
        <begin position="1329"/>
        <end position="1508"/>
    </location>
</feature>